<organism evidence="5 6">
    <name type="scientific">Jeotgalibacillus soli</name>
    <dbReference type="NCBI Taxonomy" id="889306"/>
    <lineage>
        <taxon>Bacteria</taxon>
        <taxon>Bacillati</taxon>
        <taxon>Bacillota</taxon>
        <taxon>Bacilli</taxon>
        <taxon>Bacillales</taxon>
        <taxon>Caryophanaceae</taxon>
        <taxon>Jeotgalibacillus</taxon>
    </lineage>
</organism>
<comment type="catalytic activity">
    <reaction evidence="4">
        <text>L-glutamine + H2O = L-glutamate + NH4(+)</text>
        <dbReference type="Rhea" id="RHEA:15889"/>
        <dbReference type="ChEBI" id="CHEBI:15377"/>
        <dbReference type="ChEBI" id="CHEBI:28938"/>
        <dbReference type="ChEBI" id="CHEBI:29985"/>
        <dbReference type="ChEBI" id="CHEBI:58359"/>
        <dbReference type="EC" id="3.5.1.2"/>
    </reaction>
</comment>
<dbReference type="PANTHER" id="PTHR12544">
    <property type="entry name" value="GLUTAMINASE"/>
    <property type="match status" value="1"/>
</dbReference>
<reference evidence="5 6" key="1">
    <citation type="submission" date="2015-01" db="EMBL/GenBank/DDBJ databases">
        <title>Genome sequencing of Jeotgalibacillus soli.</title>
        <authorList>
            <person name="Goh K.M."/>
            <person name="Chan K.-G."/>
            <person name="Yaakop A.S."/>
            <person name="Ee R."/>
            <person name="Gan H.M."/>
            <person name="Chan C.S."/>
        </authorList>
    </citation>
    <scope>NUCLEOTIDE SEQUENCE [LARGE SCALE GENOMIC DNA]</scope>
    <source>
        <strain evidence="5 6">P9</strain>
    </source>
</reference>
<proteinExistence type="inferred from homology"/>
<dbReference type="PANTHER" id="PTHR12544:SF32">
    <property type="entry name" value="GLUTAMINASE 1"/>
    <property type="match status" value="1"/>
</dbReference>
<gene>
    <name evidence="5" type="ORF">KP78_07000</name>
</gene>
<dbReference type="Proteomes" id="UP000031938">
    <property type="component" value="Unassembled WGS sequence"/>
</dbReference>
<comment type="caution">
    <text evidence="5">The sequence shown here is derived from an EMBL/GenBank/DDBJ whole genome shotgun (WGS) entry which is preliminary data.</text>
</comment>
<keyword evidence="6" id="KW-1185">Reference proteome</keyword>
<dbReference type="EC" id="3.5.1.2" evidence="2"/>
<comment type="similarity">
    <text evidence="1">Belongs to the glutaminase family.</text>
</comment>
<dbReference type="PATRIC" id="fig|889306.3.peg.700"/>
<evidence type="ECO:0000256" key="4">
    <source>
        <dbReference type="ARBA" id="ARBA00049534"/>
    </source>
</evidence>
<dbReference type="Pfam" id="PF04960">
    <property type="entry name" value="Glutaminase"/>
    <property type="match status" value="1"/>
</dbReference>
<dbReference type="STRING" id="889306.KP78_07000"/>
<evidence type="ECO:0000256" key="3">
    <source>
        <dbReference type="ARBA" id="ARBA00022801"/>
    </source>
</evidence>
<evidence type="ECO:0000313" key="5">
    <source>
        <dbReference type="EMBL" id="KIL49232.1"/>
    </source>
</evidence>
<dbReference type="InterPro" id="IPR015868">
    <property type="entry name" value="Glutaminase"/>
</dbReference>
<sequence>MKIEEVNAKLMKWVEENRSHTMLGETVEQKYEGFLSFIETLIGHRLEMDHKVFQSELETSHRNRALAYYLKDSMLLELEVEEALDIYIRQCSICIGLKDLAKIGLVIAHDGADPITKKLIFAKDIARIAKVLMVTCGMYNSSGKFAAHVGIPAKSGVSGAILAAVPPKWHLEEAFRNGCGIAVFAPAIDPHGNSTAGTMLLRRISAEWNFSIF</sequence>
<name>A0A0C2VK12_9BACL</name>
<dbReference type="AlphaFoldDB" id="A0A0C2VK12"/>
<evidence type="ECO:0000313" key="6">
    <source>
        <dbReference type="Proteomes" id="UP000031938"/>
    </source>
</evidence>
<dbReference type="GO" id="GO:0006543">
    <property type="term" value="P:L-glutamine catabolic process"/>
    <property type="evidence" value="ECO:0007669"/>
    <property type="project" value="TreeGrafter"/>
</dbReference>
<dbReference type="InterPro" id="IPR012338">
    <property type="entry name" value="Beta-lactam/transpept-like"/>
</dbReference>
<dbReference type="SUPFAM" id="SSF56601">
    <property type="entry name" value="beta-lactamase/transpeptidase-like"/>
    <property type="match status" value="1"/>
</dbReference>
<dbReference type="GO" id="GO:0004359">
    <property type="term" value="F:glutaminase activity"/>
    <property type="evidence" value="ECO:0007669"/>
    <property type="project" value="UniProtKB-EC"/>
</dbReference>
<dbReference type="EMBL" id="JXRP01000009">
    <property type="protein sequence ID" value="KIL49232.1"/>
    <property type="molecule type" value="Genomic_DNA"/>
</dbReference>
<protein>
    <recommendedName>
        <fullName evidence="2">glutaminase</fullName>
        <ecNumber evidence="2">3.5.1.2</ecNumber>
    </recommendedName>
</protein>
<evidence type="ECO:0000256" key="1">
    <source>
        <dbReference type="ARBA" id="ARBA00011076"/>
    </source>
</evidence>
<accession>A0A0C2VK12</accession>
<evidence type="ECO:0000256" key="2">
    <source>
        <dbReference type="ARBA" id="ARBA00012918"/>
    </source>
</evidence>
<dbReference type="GO" id="GO:0006537">
    <property type="term" value="P:glutamate biosynthetic process"/>
    <property type="evidence" value="ECO:0007669"/>
    <property type="project" value="TreeGrafter"/>
</dbReference>
<keyword evidence="3 5" id="KW-0378">Hydrolase</keyword>
<dbReference type="Gene3D" id="3.40.710.10">
    <property type="entry name" value="DD-peptidase/beta-lactamase superfamily"/>
    <property type="match status" value="1"/>
</dbReference>